<evidence type="ECO:0000313" key="4">
    <source>
        <dbReference type="Proteomes" id="UP001163823"/>
    </source>
</evidence>
<dbReference type="PANTHER" id="PTHR47866">
    <property type="entry name" value="HYDROXYPROLINE-RICH GLYCOPROTEIN FAMILY PROTEIN"/>
    <property type="match status" value="1"/>
</dbReference>
<dbReference type="InterPro" id="IPR025742">
    <property type="entry name" value="CSTF2_hinge"/>
</dbReference>
<sequence>MAGKQVAGDGLSAYITGMSKNQLYDIMSQMKTLIGQNQLQAIQILIQNPLLTKALFQAQIMLGMVQPPQMVPNIQSPVLQNTQQSVQPTQQPNIQSPGQACMQDPAGQSQTQNPQRKQHQNQPAASISCAVAQLLLQ</sequence>
<feature type="compositionally biased region" description="Polar residues" evidence="1">
    <location>
        <begin position="106"/>
        <end position="124"/>
    </location>
</feature>
<accession>A0AAD7VGR7</accession>
<feature type="region of interest" description="Disordered" evidence="1">
    <location>
        <begin position="75"/>
        <end position="124"/>
    </location>
</feature>
<evidence type="ECO:0000313" key="3">
    <source>
        <dbReference type="EMBL" id="KAJ7975128.1"/>
    </source>
</evidence>
<gene>
    <name evidence="3" type="ORF">O6P43_005093</name>
</gene>
<dbReference type="AlphaFoldDB" id="A0AAD7VGR7"/>
<dbReference type="Proteomes" id="UP001163823">
    <property type="component" value="Chromosome 3"/>
</dbReference>
<evidence type="ECO:0000256" key="1">
    <source>
        <dbReference type="SAM" id="MobiDB-lite"/>
    </source>
</evidence>
<dbReference type="Gene3D" id="1.25.40.630">
    <property type="match status" value="1"/>
</dbReference>
<proteinExistence type="predicted"/>
<protein>
    <submittedName>
        <fullName evidence="3">Cleavage stimulating factor 64</fullName>
    </submittedName>
</protein>
<feature type="compositionally biased region" description="Low complexity" evidence="1">
    <location>
        <begin position="80"/>
        <end position="95"/>
    </location>
</feature>
<dbReference type="KEGG" id="qsa:O6P43_005093"/>
<reference evidence="3" key="1">
    <citation type="journal article" date="2023" name="Science">
        <title>Elucidation of the pathway for biosynthesis of saponin adjuvants from the soapbark tree.</title>
        <authorList>
            <person name="Reed J."/>
            <person name="Orme A."/>
            <person name="El-Demerdash A."/>
            <person name="Owen C."/>
            <person name="Martin L.B.B."/>
            <person name="Misra R.C."/>
            <person name="Kikuchi S."/>
            <person name="Rejzek M."/>
            <person name="Martin A.C."/>
            <person name="Harkess A."/>
            <person name="Leebens-Mack J."/>
            <person name="Louveau T."/>
            <person name="Stephenson M.J."/>
            <person name="Osbourn A."/>
        </authorList>
    </citation>
    <scope>NUCLEOTIDE SEQUENCE</scope>
    <source>
        <strain evidence="3">S10</strain>
    </source>
</reference>
<keyword evidence="4" id="KW-1185">Reference proteome</keyword>
<dbReference type="Pfam" id="PF14327">
    <property type="entry name" value="CSTF2_hinge"/>
    <property type="match status" value="1"/>
</dbReference>
<name>A0AAD7VGR7_QUISA</name>
<organism evidence="3 4">
    <name type="scientific">Quillaja saponaria</name>
    <name type="common">Soap bark tree</name>
    <dbReference type="NCBI Taxonomy" id="32244"/>
    <lineage>
        <taxon>Eukaryota</taxon>
        <taxon>Viridiplantae</taxon>
        <taxon>Streptophyta</taxon>
        <taxon>Embryophyta</taxon>
        <taxon>Tracheophyta</taxon>
        <taxon>Spermatophyta</taxon>
        <taxon>Magnoliopsida</taxon>
        <taxon>eudicotyledons</taxon>
        <taxon>Gunneridae</taxon>
        <taxon>Pentapetalae</taxon>
        <taxon>rosids</taxon>
        <taxon>fabids</taxon>
        <taxon>Fabales</taxon>
        <taxon>Quillajaceae</taxon>
        <taxon>Quillaja</taxon>
    </lineage>
</organism>
<dbReference type="EMBL" id="JARAOO010000003">
    <property type="protein sequence ID" value="KAJ7975128.1"/>
    <property type="molecule type" value="Genomic_DNA"/>
</dbReference>
<evidence type="ECO:0000259" key="2">
    <source>
        <dbReference type="Pfam" id="PF14327"/>
    </source>
</evidence>
<comment type="caution">
    <text evidence="3">The sequence shown here is derived from an EMBL/GenBank/DDBJ whole genome shotgun (WGS) entry which is preliminary data.</text>
</comment>
<dbReference type="PANTHER" id="PTHR47866:SF2">
    <property type="entry name" value="HYDROXYPROLINE-RICH GLYCOPROTEIN FAMILY PROTEIN"/>
    <property type="match status" value="1"/>
</dbReference>
<feature type="domain" description="Cleavage stimulation factor subunit 2 hinge" evidence="2">
    <location>
        <begin position="6"/>
        <end position="68"/>
    </location>
</feature>